<name>A0AAI8YK86_9PEZI</name>
<sequence>MDVHVLVYDLSGGLAKQMSMRMLGFQLDAIYHTSIELDGMEYVYDGGLNAIKPGSSHLGRPLQRRHLGRTELPLGVIVEYLESLREIYTPQAYDLFRHNCNNFSNDFSTFLVGKGIPEHITNMPQAVLDSPFGRMMQPQLTRMVEQRKAQQGGLLGIQNTAQQQSNGSGAPALPQPPAVVNVTSLGELNKALEDAKKSCAIIFFTSTTCPPCKMLYPLYNELAAQHGKNVTLIKVDTLHAYDIAQKYSIRGTPTFMTFVKGKQEEQWVGADAGCLRDTVGLLAQMALPSHPHRLLQLPHLANPDAKPVVFTKVPPLPKLLSKMGNAANDASVQGVKQFIETRSAQGPSGATLPNLQAFSNFLRKSVTELPKEVLFTIVDLFRCALIDPRVSGYFAEEADHKTVIAVLNAVDGDAECPYALRLVTLQMACNLFSSPLYPSQILGQALLRTPITQLISASFLDESHKNTRVAAASLLYNVACANSHRREESGDVLPEEDQIELAASVLETISQEESSNEALHGMLLALGFLAYCMPMEGDLVDLLRTMGAQGTILAKKKQFPNEPLINEVGNELLGKGLVKK</sequence>
<dbReference type="InterPro" id="IPR008580">
    <property type="entry name" value="PPPDE_dom"/>
</dbReference>
<evidence type="ECO:0000313" key="8">
    <source>
        <dbReference type="Proteomes" id="UP001295740"/>
    </source>
</evidence>
<keyword evidence="3" id="KW-0378">Hydrolase</keyword>
<dbReference type="PROSITE" id="PS51858">
    <property type="entry name" value="PPPDE"/>
    <property type="match status" value="1"/>
</dbReference>
<evidence type="ECO:0000259" key="5">
    <source>
        <dbReference type="PROSITE" id="PS51396"/>
    </source>
</evidence>
<keyword evidence="2" id="KW-0645">Protease</keyword>
<dbReference type="SMART" id="SM01179">
    <property type="entry name" value="DUF862"/>
    <property type="match status" value="1"/>
</dbReference>
<dbReference type="SUPFAM" id="SSF52833">
    <property type="entry name" value="Thioredoxin-like"/>
    <property type="match status" value="1"/>
</dbReference>
<dbReference type="InterPro" id="IPR013766">
    <property type="entry name" value="Thioredoxin_domain"/>
</dbReference>
<dbReference type="PROSITE" id="PS00194">
    <property type="entry name" value="THIOREDOXIN_1"/>
    <property type="match status" value="1"/>
</dbReference>
<organism evidence="7 8">
    <name type="scientific">Anthostomella pinea</name>
    <dbReference type="NCBI Taxonomy" id="933095"/>
    <lineage>
        <taxon>Eukaryota</taxon>
        <taxon>Fungi</taxon>
        <taxon>Dikarya</taxon>
        <taxon>Ascomycota</taxon>
        <taxon>Pezizomycotina</taxon>
        <taxon>Sordariomycetes</taxon>
        <taxon>Xylariomycetidae</taxon>
        <taxon>Xylariales</taxon>
        <taxon>Xylariaceae</taxon>
        <taxon>Anthostomella</taxon>
    </lineage>
</organism>
<dbReference type="InterPro" id="IPR013535">
    <property type="entry name" value="PUL_dom"/>
</dbReference>
<dbReference type="Pfam" id="PF00085">
    <property type="entry name" value="Thioredoxin"/>
    <property type="match status" value="1"/>
</dbReference>
<dbReference type="Proteomes" id="UP001295740">
    <property type="component" value="Unassembled WGS sequence"/>
</dbReference>
<evidence type="ECO:0000313" key="7">
    <source>
        <dbReference type="EMBL" id="CAJ2507830.1"/>
    </source>
</evidence>
<dbReference type="Gene3D" id="3.90.1720.30">
    <property type="entry name" value="PPPDE domains"/>
    <property type="match status" value="1"/>
</dbReference>
<evidence type="ECO:0000259" key="6">
    <source>
        <dbReference type="PROSITE" id="PS51858"/>
    </source>
</evidence>
<feature type="domain" description="PUL" evidence="5">
    <location>
        <begin position="300"/>
        <end position="575"/>
    </location>
</feature>
<protein>
    <submittedName>
        <fullName evidence="7">Uu.00g090160.m01.CDS01</fullName>
    </submittedName>
</protein>
<feature type="domain" description="Thioredoxin" evidence="4">
    <location>
        <begin position="164"/>
        <end position="328"/>
    </location>
</feature>
<evidence type="ECO:0000259" key="4">
    <source>
        <dbReference type="PROSITE" id="PS51352"/>
    </source>
</evidence>
<dbReference type="AlphaFoldDB" id="A0AAI8YK86"/>
<dbReference type="PROSITE" id="PS51352">
    <property type="entry name" value="THIOREDOXIN_2"/>
    <property type="match status" value="1"/>
</dbReference>
<dbReference type="PANTHER" id="PTHR12378:SF7">
    <property type="entry name" value="DESUMOYLATING ISOPEPTIDASE 1"/>
    <property type="match status" value="1"/>
</dbReference>
<dbReference type="Gene3D" id="3.40.30.10">
    <property type="entry name" value="Glutaredoxin"/>
    <property type="match status" value="1"/>
</dbReference>
<dbReference type="Gene3D" id="1.25.10.10">
    <property type="entry name" value="Leucine-rich Repeat Variant"/>
    <property type="match status" value="1"/>
</dbReference>
<dbReference type="InterPro" id="IPR036249">
    <property type="entry name" value="Thioredoxin-like_sf"/>
</dbReference>
<evidence type="ECO:0000256" key="1">
    <source>
        <dbReference type="ARBA" id="ARBA00008140"/>
    </source>
</evidence>
<dbReference type="PANTHER" id="PTHR12378">
    <property type="entry name" value="DESUMOYLATING ISOPEPTIDASE"/>
    <property type="match status" value="1"/>
</dbReference>
<keyword evidence="8" id="KW-1185">Reference proteome</keyword>
<dbReference type="EMBL" id="CAUWAG010000010">
    <property type="protein sequence ID" value="CAJ2507830.1"/>
    <property type="molecule type" value="Genomic_DNA"/>
</dbReference>
<feature type="domain" description="PPPDE" evidence="6">
    <location>
        <begin position="1"/>
        <end position="141"/>
    </location>
</feature>
<gene>
    <name evidence="7" type="ORF">KHLLAP_LOCUS8298</name>
</gene>
<accession>A0AAI8YK86</accession>
<dbReference type="Pfam" id="PF05903">
    <property type="entry name" value="Peptidase_C97"/>
    <property type="match status" value="1"/>
</dbReference>
<dbReference type="Pfam" id="PF08324">
    <property type="entry name" value="PUL"/>
    <property type="match status" value="1"/>
</dbReference>
<dbReference type="GO" id="GO:0008233">
    <property type="term" value="F:peptidase activity"/>
    <property type="evidence" value="ECO:0007669"/>
    <property type="project" value="UniProtKB-KW"/>
</dbReference>
<dbReference type="PROSITE" id="PS51396">
    <property type="entry name" value="PUL"/>
    <property type="match status" value="1"/>
</dbReference>
<comment type="similarity">
    <text evidence="1">Belongs to the DeSI family.</text>
</comment>
<dbReference type="InterPro" id="IPR042266">
    <property type="entry name" value="PPPDE_sf"/>
</dbReference>
<evidence type="ECO:0000256" key="2">
    <source>
        <dbReference type="ARBA" id="ARBA00022670"/>
    </source>
</evidence>
<reference evidence="7" key="1">
    <citation type="submission" date="2023-10" db="EMBL/GenBank/DDBJ databases">
        <authorList>
            <person name="Hackl T."/>
        </authorList>
    </citation>
    <scope>NUCLEOTIDE SEQUENCE</scope>
</reference>
<dbReference type="InterPro" id="IPR011989">
    <property type="entry name" value="ARM-like"/>
</dbReference>
<dbReference type="GO" id="GO:0006508">
    <property type="term" value="P:proteolysis"/>
    <property type="evidence" value="ECO:0007669"/>
    <property type="project" value="UniProtKB-KW"/>
</dbReference>
<proteinExistence type="inferred from homology"/>
<evidence type="ECO:0000256" key="3">
    <source>
        <dbReference type="ARBA" id="ARBA00022801"/>
    </source>
</evidence>
<dbReference type="InterPro" id="IPR017937">
    <property type="entry name" value="Thioredoxin_CS"/>
</dbReference>
<dbReference type="CDD" id="cd02947">
    <property type="entry name" value="TRX_family"/>
    <property type="match status" value="1"/>
</dbReference>
<comment type="caution">
    <text evidence="7">The sequence shown here is derived from an EMBL/GenBank/DDBJ whole genome shotgun (WGS) entry which is preliminary data.</text>
</comment>
<dbReference type="GO" id="GO:0070646">
    <property type="term" value="P:protein modification by small protein removal"/>
    <property type="evidence" value="ECO:0007669"/>
    <property type="project" value="TreeGrafter"/>
</dbReference>